<dbReference type="InterPro" id="IPR045851">
    <property type="entry name" value="AMP-bd_C_sf"/>
</dbReference>
<evidence type="ECO:0000259" key="1">
    <source>
        <dbReference type="Pfam" id="PF00501"/>
    </source>
</evidence>
<protein>
    <submittedName>
        <fullName evidence="2">Amino acid adenylation domain-containing protein</fullName>
    </submittedName>
</protein>
<feature type="domain" description="AMP-dependent synthetase/ligase" evidence="1">
    <location>
        <begin position="46"/>
        <end position="369"/>
    </location>
</feature>
<name>A0ABY6ARA0_9PSED</name>
<evidence type="ECO:0000313" key="2">
    <source>
        <dbReference type="EMBL" id="UXH41727.1"/>
    </source>
</evidence>
<dbReference type="Proteomes" id="UP001064504">
    <property type="component" value="Chromosome"/>
</dbReference>
<sequence>MPLKLKFHQPALQSLSEQDRQLFEQYGSGVVAEIPYQNVHHGFADMARSQPHICAARHGGQMITYGELDAKANALASHLIGLGVQQGDAVGLFLRRSIDMLVGLLGILKCGAAYVPVDIGTTPPRLVAQVIEAAQVRLVLTQACHLALIPKGVERQVIETACQTSAPAIHAPMVAGQATCFILFTSGTTGIPNGVKVSHANVCNLLFSAPGNLGIAPGDRVGQILHIGFDMAAWEILGCLCHGGTLLIREADIAATAQHCSILIATPSILARLDPALCPHIKTVAVAGEPCPPSLAERWAAYCSFHNSCGPTETTIVNTMVRYRAASMLTIGKPTPNNSVYILDEHGVPCAIGDVGEMWAGGAGVSQGYVNNALLTEQRYRPDPFLGGTMFRTRDLGRWTATGELEHLGRCDDQVKVRGFRVELDAVAAALESLPGCNRAAALKLDDRQLVAFASPMSLDIEQALLRCRERLPYYAVPTRLTLLEELPLTGRGKIDRAVLRELLAAAQVTP</sequence>
<dbReference type="SUPFAM" id="SSF56801">
    <property type="entry name" value="Acetyl-CoA synthetase-like"/>
    <property type="match status" value="1"/>
</dbReference>
<dbReference type="InterPro" id="IPR000873">
    <property type="entry name" value="AMP-dep_synth/lig_dom"/>
</dbReference>
<evidence type="ECO:0000313" key="3">
    <source>
        <dbReference type="Proteomes" id="UP001064504"/>
    </source>
</evidence>
<proteinExistence type="predicted"/>
<dbReference type="InterPro" id="IPR010071">
    <property type="entry name" value="AA_adenyl_dom"/>
</dbReference>
<gene>
    <name evidence="2" type="ORF">N5C08_09480</name>
</gene>
<dbReference type="Gene3D" id="3.40.50.12780">
    <property type="entry name" value="N-terminal domain of ligase-like"/>
    <property type="match status" value="1"/>
</dbReference>
<dbReference type="PANTHER" id="PTHR45527">
    <property type="entry name" value="NONRIBOSOMAL PEPTIDE SYNTHETASE"/>
    <property type="match status" value="1"/>
</dbReference>
<dbReference type="Pfam" id="PF00501">
    <property type="entry name" value="AMP-binding"/>
    <property type="match status" value="1"/>
</dbReference>
<organism evidence="2 3">
    <name type="scientific">Pseudomonas promysalinigenes</name>
    <dbReference type="NCBI Taxonomy" id="485898"/>
    <lineage>
        <taxon>Bacteria</taxon>
        <taxon>Pseudomonadati</taxon>
        <taxon>Pseudomonadota</taxon>
        <taxon>Gammaproteobacteria</taxon>
        <taxon>Pseudomonadales</taxon>
        <taxon>Pseudomonadaceae</taxon>
        <taxon>Pseudomonas</taxon>
    </lineage>
</organism>
<dbReference type="RefSeq" id="WP_261745256.1">
    <property type="nucleotide sequence ID" value="NZ_CP104557.1"/>
</dbReference>
<dbReference type="NCBIfam" id="TIGR01733">
    <property type="entry name" value="AA-adenyl-dom"/>
    <property type="match status" value="1"/>
</dbReference>
<accession>A0ABY6ARA0</accession>
<reference evidence="2" key="1">
    <citation type="submission" date="2022-09" db="EMBL/GenBank/DDBJ databases">
        <title>Complete genome sequence of Pseudomonas promysalinigenes strain RL-WG26, a newly isolated PGPR with the potential for plant salinity stress alleviation.</title>
        <authorList>
            <person name="Ren L."/>
            <person name="Wang G."/>
            <person name="Hu H."/>
        </authorList>
    </citation>
    <scope>NUCLEOTIDE SEQUENCE</scope>
    <source>
        <strain evidence="2">RL-WG26</strain>
    </source>
</reference>
<dbReference type="Gene3D" id="3.30.300.30">
    <property type="match status" value="1"/>
</dbReference>
<dbReference type="PANTHER" id="PTHR45527:SF1">
    <property type="entry name" value="FATTY ACID SYNTHASE"/>
    <property type="match status" value="1"/>
</dbReference>
<dbReference type="InterPro" id="IPR042099">
    <property type="entry name" value="ANL_N_sf"/>
</dbReference>
<keyword evidence="3" id="KW-1185">Reference proteome</keyword>
<dbReference type="EMBL" id="CP104557">
    <property type="protein sequence ID" value="UXH41727.1"/>
    <property type="molecule type" value="Genomic_DNA"/>
</dbReference>